<proteinExistence type="predicted"/>
<accession>A0A3M7QCN2</accession>
<name>A0A3M7QCN2_BRAPC</name>
<dbReference type="SUPFAM" id="SSF52218">
    <property type="entry name" value="Flavoproteins"/>
    <property type="match status" value="1"/>
</dbReference>
<dbReference type="InterPro" id="IPR029039">
    <property type="entry name" value="Flavoprotein-like_sf"/>
</dbReference>
<evidence type="ECO:0000313" key="1">
    <source>
        <dbReference type="EMBL" id="RNA09207.1"/>
    </source>
</evidence>
<reference evidence="1 2" key="1">
    <citation type="journal article" date="2018" name="Sci. Rep.">
        <title>Genomic signatures of local adaptation to the degree of environmental predictability in rotifers.</title>
        <authorList>
            <person name="Franch-Gras L."/>
            <person name="Hahn C."/>
            <person name="Garcia-Roger E.M."/>
            <person name="Carmona M.J."/>
            <person name="Serra M."/>
            <person name="Gomez A."/>
        </authorList>
    </citation>
    <scope>NUCLEOTIDE SEQUENCE [LARGE SCALE GENOMIC DNA]</scope>
    <source>
        <strain evidence="1">HYR1</strain>
    </source>
</reference>
<gene>
    <name evidence="1" type="ORF">BpHYR1_001531</name>
</gene>
<keyword evidence="2" id="KW-1185">Reference proteome</keyword>
<dbReference type="Proteomes" id="UP000276133">
    <property type="component" value="Unassembled WGS sequence"/>
</dbReference>
<comment type="caution">
    <text evidence="1">The sequence shown here is derived from an EMBL/GenBank/DDBJ whole genome shotgun (WGS) entry which is preliminary data.</text>
</comment>
<evidence type="ECO:0000313" key="2">
    <source>
        <dbReference type="Proteomes" id="UP000276133"/>
    </source>
</evidence>
<dbReference type="AlphaFoldDB" id="A0A3M7QCN2"/>
<organism evidence="1 2">
    <name type="scientific">Brachionus plicatilis</name>
    <name type="common">Marine rotifer</name>
    <name type="synonym">Brachionus muelleri</name>
    <dbReference type="NCBI Taxonomy" id="10195"/>
    <lineage>
        <taxon>Eukaryota</taxon>
        <taxon>Metazoa</taxon>
        <taxon>Spiralia</taxon>
        <taxon>Gnathifera</taxon>
        <taxon>Rotifera</taxon>
        <taxon>Eurotatoria</taxon>
        <taxon>Monogononta</taxon>
        <taxon>Pseudotrocha</taxon>
        <taxon>Ploima</taxon>
        <taxon>Brachionidae</taxon>
        <taxon>Brachionus</taxon>
    </lineage>
</organism>
<dbReference type="Gene3D" id="3.40.50.360">
    <property type="match status" value="1"/>
</dbReference>
<dbReference type="EMBL" id="REGN01006520">
    <property type="protein sequence ID" value="RNA09207.1"/>
    <property type="molecule type" value="Genomic_DNA"/>
</dbReference>
<sequence>MIITNCTKKNEKAHFLTGENEMAKKTLMEKSFPHVRYSILGFGDSTYCYNFGAFPKLVQTFFQHLDLNEIYPLNIADQVNHEEKTMYSWLKNVLMASFSEFKNSLRIKQDEINQILDSKLLRAKKIKLRSFPFNGNKSMVNNIWTNLSNIYEKNLRPFEIVEKEGSIVIGDQHPSPKINEPGSLPCFVIKRSPIWWSGPGHRVGEH</sequence>
<protein>
    <submittedName>
        <fullName evidence="1">Uncharacterized protein</fullName>
    </submittedName>
</protein>